<gene>
    <name evidence="2" type="ORF">F0919_13130</name>
</gene>
<dbReference type="Gene3D" id="3.10.450.50">
    <property type="match status" value="1"/>
</dbReference>
<accession>A0A5M6CE74</accession>
<feature type="chain" id="PRO_5024450756" evidence="1">
    <location>
        <begin position="23"/>
        <end position="142"/>
    </location>
</feature>
<reference evidence="2 3" key="1">
    <citation type="submission" date="2019-09" db="EMBL/GenBank/DDBJ databases">
        <title>Genome sequence and assembly of Taibaiella sp.</title>
        <authorList>
            <person name="Chhetri G."/>
        </authorList>
    </citation>
    <scope>NUCLEOTIDE SEQUENCE [LARGE SCALE GENOMIC DNA]</scope>
    <source>
        <strain evidence="2 3">KVB11</strain>
    </source>
</reference>
<proteinExistence type="predicted"/>
<evidence type="ECO:0000256" key="1">
    <source>
        <dbReference type="SAM" id="SignalP"/>
    </source>
</evidence>
<dbReference type="RefSeq" id="WP_150033225.1">
    <property type="nucleotide sequence ID" value="NZ_VWSH01000003.1"/>
</dbReference>
<comment type="caution">
    <text evidence="2">The sequence shown here is derived from an EMBL/GenBank/DDBJ whole genome shotgun (WGS) entry which is preliminary data.</text>
</comment>
<dbReference type="SUPFAM" id="SSF54427">
    <property type="entry name" value="NTF2-like"/>
    <property type="match status" value="1"/>
</dbReference>
<protein>
    <submittedName>
        <fullName evidence="2">DUF4440 domain-containing protein</fullName>
    </submittedName>
</protein>
<evidence type="ECO:0000313" key="3">
    <source>
        <dbReference type="Proteomes" id="UP000323632"/>
    </source>
</evidence>
<name>A0A5M6CE74_9BACT</name>
<dbReference type="AlphaFoldDB" id="A0A5M6CE74"/>
<sequence length="142" mass="16449">MRNIAATLLVLICIQFTLNAQSQDEQSIRNILAKQSAAWNEGNIEGFMKGYWENDSLMFIGKKGLTYGWKNTLNNYKKSYPDARAMGQLTFTIIKLKPLSNQYQEVIGKWHLKRDDGNLEGHFTLLFQKIKNNWFIVMDHSS</sequence>
<keyword evidence="3" id="KW-1185">Reference proteome</keyword>
<dbReference type="InterPro" id="IPR032710">
    <property type="entry name" value="NTF2-like_dom_sf"/>
</dbReference>
<dbReference type="Proteomes" id="UP000323632">
    <property type="component" value="Unassembled WGS sequence"/>
</dbReference>
<keyword evidence="1" id="KW-0732">Signal</keyword>
<dbReference type="EMBL" id="VWSH01000003">
    <property type="protein sequence ID" value="KAA5533478.1"/>
    <property type="molecule type" value="Genomic_DNA"/>
</dbReference>
<evidence type="ECO:0000313" key="2">
    <source>
        <dbReference type="EMBL" id="KAA5533478.1"/>
    </source>
</evidence>
<organism evidence="2 3">
    <name type="scientific">Taibaiella lutea</name>
    <dbReference type="NCBI Taxonomy" id="2608001"/>
    <lineage>
        <taxon>Bacteria</taxon>
        <taxon>Pseudomonadati</taxon>
        <taxon>Bacteroidota</taxon>
        <taxon>Chitinophagia</taxon>
        <taxon>Chitinophagales</taxon>
        <taxon>Chitinophagaceae</taxon>
        <taxon>Taibaiella</taxon>
    </lineage>
</organism>
<feature type="signal peptide" evidence="1">
    <location>
        <begin position="1"/>
        <end position="22"/>
    </location>
</feature>